<feature type="domain" description="4'-phosphopantetheinyl transferase" evidence="2">
    <location>
        <begin position="13"/>
        <end position="91"/>
    </location>
</feature>
<keyword evidence="4" id="KW-1185">Reference proteome</keyword>
<dbReference type="Proteomes" id="UP000799640">
    <property type="component" value="Unassembled WGS sequence"/>
</dbReference>
<dbReference type="Pfam" id="PF01648">
    <property type="entry name" value="ACPS"/>
    <property type="match status" value="1"/>
</dbReference>
<dbReference type="AlphaFoldDB" id="A0A6G1I4J0"/>
<name>A0A6G1I4J0_9PEZI</name>
<evidence type="ECO:0000313" key="4">
    <source>
        <dbReference type="Proteomes" id="UP000799640"/>
    </source>
</evidence>
<organism evidence="3 4">
    <name type="scientific">Trichodelitschia bisporula</name>
    <dbReference type="NCBI Taxonomy" id="703511"/>
    <lineage>
        <taxon>Eukaryota</taxon>
        <taxon>Fungi</taxon>
        <taxon>Dikarya</taxon>
        <taxon>Ascomycota</taxon>
        <taxon>Pezizomycotina</taxon>
        <taxon>Dothideomycetes</taxon>
        <taxon>Dothideomycetes incertae sedis</taxon>
        <taxon>Phaeotrichales</taxon>
        <taxon>Phaeotrichaceae</taxon>
        <taxon>Trichodelitschia</taxon>
    </lineage>
</organism>
<dbReference type="EMBL" id="ML996690">
    <property type="protein sequence ID" value="KAF2403200.1"/>
    <property type="molecule type" value="Genomic_DNA"/>
</dbReference>
<keyword evidence="1" id="KW-0808">Transferase</keyword>
<dbReference type="GO" id="GO:0008897">
    <property type="term" value="F:holo-[acyl-carrier-protein] synthase activity"/>
    <property type="evidence" value="ECO:0007669"/>
    <property type="project" value="InterPro"/>
</dbReference>
<evidence type="ECO:0000256" key="1">
    <source>
        <dbReference type="ARBA" id="ARBA00022679"/>
    </source>
</evidence>
<protein>
    <recommendedName>
        <fullName evidence="2">4'-phosphopantetheinyl transferase domain-containing protein</fullName>
    </recommendedName>
</protein>
<evidence type="ECO:0000259" key="2">
    <source>
        <dbReference type="Pfam" id="PF01648"/>
    </source>
</evidence>
<sequence length="176" mass="19094">MPLRPFPVALRTGIDICSVARLQRVLCPTDTLTWREGLNARFVDKLLTPLERQAFWARVERLASLRQVAGYLAARWAAKEAIIKASTRKLGPLDIIVGMEGRRPFGVILDENMGEQEEGMAGDGDGLAAHDLSGLNGQVVQLSLSHEEEYAIAVCLVPDEPSCAPLSLSSLSSPAD</sequence>
<reference evidence="3" key="1">
    <citation type="journal article" date="2020" name="Stud. Mycol.">
        <title>101 Dothideomycetes genomes: a test case for predicting lifestyles and emergence of pathogens.</title>
        <authorList>
            <person name="Haridas S."/>
            <person name="Albert R."/>
            <person name="Binder M."/>
            <person name="Bloem J."/>
            <person name="Labutti K."/>
            <person name="Salamov A."/>
            <person name="Andreopoulos B."/>
            <person name="Baker S."/>
            <person name="Barry K."/>
            <person name="Bills G."/>
            <person name="Bluhm B."/>
            <person name="Cannon C."/>
            <person name="Castanera R."/>
            <person name="Culley D."/>
            <person name="Daum C."/>
            <person name="Ezra D."/>
            <person name="Gonzalez J."/>
            <person name="Henrissat B."/>
            <person name="Kuo A."/>
            <person name="Liang C."/>
            <person name="Lipzen A."/>
            <person name="Lutzoni F."/>
            <person name="Magnuson J."/>
            <person name="Mondo S."/>
            <person name="Nolan M."/>
            <person name="Ohm R."/>
            <person name="Pangilinan J."/>
            <person name="Park H.-J."/>
            <person name="Ramirez L."/>
            <person name="Alfaro M."/>
            <person name="Sun H."/>
            <person name="Tritt A."/>
            <person name="Yoshinaga Y."/>
            <person name="Zwiers L.-H."/>
            <person name="Turgeon B."/>
            <person name="Goodwin S."/>
            <person name="Spatafora J."/>
            <person name="Crous P."/>
            <person name="Grigoriev I."/>
        </authorList>
    </citation>
    <scope>NUCLEOTIDE SEQUENCE</scope>
    <source>
        <strain evidence="3">CBS 262.69</strain>
    </source>
</reference>
<gene>
    <name evidence="3" type="ORF">EJ06DRAFT_554718</name>
</gene>
<accession>A0A6G1I4J0</accession>
<dbReference type="SUPFAM" id="SSF56214">
    <property type="entry name" value="4'-phosphopantetheinyl transferase"/>
    <property type="match status" value="1"/>
</dbReference>
<dbReference type="OrthoDB" id="15433at2759"/>
<dbReference type="GO" id="GO:0000287">
    <property type="term" value="F:magnesium ion binding"/>
    <property type="evidence" value="ECO:0007669"/>
    <property type="project" value="InterPro"/>
</dbReference>
<dbReference type="Gene3D" id="3.90.470.20">
    <property type="entry name" value="4'-phosphopantetheinyl transferase domain"/>
    <property type="match status" value="1"/>
</dbReference>
<dbReference type="InterPro" id="IPR037143">
    <property type="entry name" value="4-PPantetheinyl_Trfase_dom_sf"/>
</dbReference>
<evidence type="ECO:0000313" key="3">
    <source>
        <dbReference type="EMBL" id="KAF2403200.1"/>
    </source>
</evidence>
<proteinExistence type="predicted"/>
<dbReference type="InterPro" id="IPR008278">
    <property type="entry name" value="4-PPantetheinyl_Trfase_dom"/>
</dbReference>